<dbReference type="Pfam" id="PF02687">
    <property type="entry name" value="FtsX"/>
    <property type="match status" value="1"/>
</dbReference>
<proteinExistence type="inferred from homology"/>
<evidence type="ECO:0000256" key="6">
    <source>
        <dbReference type="ARBA" id="ARBA00022989"/>
    </source>
</evidence>
<dbReference type="PANTHER" id="PTHR30489">
    <property type="entry name" value="LIPOPROTEIN-RELEASING SYSTEM TRANSMEMBRANE PROTEIN LOLE"/>
    <property type="match status" value="1"/>
</dbReference>
<keyword evidence="7 8" id="KW-0472">Membrane</keyword>
<feature type="transmembrane region" description="Helical" evidence="8">
    <location>
        <begin position="378"/>
        <end position="396"/>
    </location>
</feature>
<dbReference type="RefSeq" id="WP_126840846.1">
    <property type="nucleotide sequence ID" value="NZ_PIQH01000001.1"/>
</dbReference>
<dbReference type="GO" id="GO:0098797">
    <property type="term" value="C:plasma membrane protein complex"/>
    <property type="evidence" value="ECO:0007669"/>
    <property type="project" value="TreeGrafter"/>
</dbReference>
<dbReference type="AlphaFoldDB" id="A0A432ZU85"/>
<keyword evidence="11" id="KW-0449">Lipoprotein</keyword>
<keyword evidence="12" id="KW-1185">Reference proteome</keyword>
<evidence type="ECO:0000259" key="10">
    <source>
        <dbReference type="Pfam" id="PF12704"/>
    </source>
</evidence>
<comment type="caution">
    <text evidence="11">The sequence shown here is derived from an EMBL/GenBank/DDBJ whole genome shotgun (WGS) entry which is preliminary data.</text>
</comment>
<sequence>MSVLFSLARRFRKSRTRSGYLSFISSSSIGGIALGCAVLITALSMMNGFGDVLQHRLLRLVPQVSFEAVDGQLDDWQSLVAVAEQDPQVTAAMPSIEMTAMAQQQQQFYGMQIQGLDPQRANAVMGLSDYVDADTWQRFQQLPNSIIVGAGLAESLNLQAGDTLTLMVAKQGQQAFKAPQRQHLTVAGIFRFGGQIDHQQGYVSLATAQQLAGLGQQVSRIQLAVTDVFAAPSIARRVGNTLPEFVYIKHWMQTQGHLYRDIQLVRSVIYLVLILVMAVACFNIVSTLVMTVQEKRASIAILKTMGLKDRQVRRVFMLQGLLNGCWGTAIGIVAGAILALSLPVLLQWAEQLWGFHVLSDDVYFVSEIPSRWQWQDSLLVAVVALLMSLLATIYPAQRAAKVAPAQALHEKG</sequence>
<keyword evidence="5 8" id="KW-0812">Transmembrane</keyword>
<dbReference type="Proteomes" id="UP000287996">
    <property type="component" value="Unassembled WGS sequence"/>
</dbReference>
<dbReference type="InterPro" id="IPR025857">
    <property type="entry name" value="MacB_PCD"/>
</dbReference>
<dbReference type="Pfam" id="PF12704">
    <property type="entry name" value="MacB_PCD"/>
    <property type="match status" value="1"/>
</dbReference>
<gene>
    <name evidence="11" type="ORF">CWI84_01740</name>
</gene>
<feature type="domain" description="MacB-like periplasmic core" evidence="10">
    <location>
        <begin position="28"/>
        <end position="238"/>
    </location>
</feature>
<evidence type="ECO:0000256" key="8">
    <source>
        <dbReference type="SAM" id="Phobius"/>
    </source>
</evidence>
<evidence type="ECO:0000256" key="3">
    <source>
        <dbReference type="ARBA" id="ARBA00022448"/>
    </source>
</evidence>
<feature type="transmembrane region" description="Helical" evidence="8">
    <location>
        <begin position="320"/>
        <end position="346"/>
    </location>
</feature>
<keyword evidence="4" id="KW-1003">Cell membrane</keyword>
<comment type="similarity">
    <text evidence="2">Belongs to the ABC-4 integral membrane protein family. LolC/E subfamily.</text>
</comment>
<dbReference type="InterPro" id="IPR003838">
    <property type="entry name" value="ABC3_permease_C"/>
</dbReference>
<feature type="domain" description="ABC3 transporter permease C-terminal" evidence="9">
    <location>
        <begin position="271"/>
        <end position="403"/>
    </location>
</feature>
<feature type="transmembrane region" description="Helical" evidence="8">
    <location>
        <begin position="268"/>
        <end position="292"/>
    </location>
</feature>
<keyword evidence="6 8" id="KW-1133">Transmembrane helix</keyword>
<dbReference type="GO" id="GO:0042953">
    <property type="term" value="P:lipoprotein transport"/>
    <property type="evidence" value="ECO:0007669"/>
    <property type="project" value="InterPro"/>
</dbReference>
<evidence type="ECO:0000259" key="9">
    <source>
        <dbReference type="Pfam" id="PF02687"/>
    </source>
</evidence>
<dbReference type="InterPro" id="IPR051447">
    <property type="entry name" value="Lipoprotein-release_system"/>
</dbReference>
<keyword evidence="3" id="KW-0813">Transport</keyword>
<evidence type="ECO:0000256" key="2">
    <source>
        <dbReference type="ARBA" id="ARBA00005236"/>
    </source>
</evidence>
<reference evidence="11 12" key="1">
    <citation type="journal article" date="2011" name="Front. Microbiol.">
        <title>Genomic signatures of strain selection and enhancement in Bacillus atrophaeus var. globigii, a historical biowarfare simulant.</title>
        <authorList>
            <person name="Gibbons H.S."/>
            <person name="Broomall S.M."/>
            <person name="McNew L.A."/>
            <person name="Daligault H."/>
            <person name="Chapman C."/>
            <person name="Bruce D."/>
            <person name="Karavis M."/>
            <person name="Krepps M."/>
            <person name="McGregor P.A."/>
            <person name="Hong C."/>
            <person name="Park K.H."/>
            <person name="Akmal A."/>
            <person name="Feldman A."/>
            <person name="Lin J.S."/>
            <person name="Chang W.E."/>
            <person name="Higgs B.W."/>
            <person name="Demirev P."/>
            <person name="Lindquist J."/>
            <person name="Liem A."/>
            <person name="Fochler E."/>
            <person name="Read T.D."/>
            <person name="Tapia R."/>
            <person name="Johnson S."/>
            <person name="Bishop-Lilly K.A."/>
            <person name="Detter C."/>
            <person name="Han C."/>
            <person name="Sozhamannan S."/>
            <person name="Rosenzweig C.N."/>
            <person name="Skowronski E.W."/>
        </authorList>
    </citation>
    <scope>NUCLEOTIDE SEQUENCE [LARGE SCALE GENOMIC DNA]</scope>
    <source>
        <strain evidence="11 12">CC-PW-9</strain>
    </source>
</reference>
<accession>A0A432ZU85</accession>
<dbReference type="EMBL" id="PIQH01000001">
    <property type="protein sequence ID" value="RUO81505.1"/>
    <property type="molecule type" value="Genomic_DNA"/>
</dbReference>
<evidence type="ECO:0000313" key="11">
    <source>
        <dbReference type="EMBL" id="RUO81505.1"/>
    </source>
</evidence>
<evidence type="ECO:0000313" key="12">
    <source>
        <dbReference type="Proteomes" id="UP000287996"/>
    </source>
</evidence>
<evidence type="ECO:0000256" key="1">
    <source>
        <dbReference type="ARBA" id="ARBA00004651"/>
    </source>
</evidence>
<evidence type="ECO:0000256" key="5">
    <source>
        <dbReference type="ARBA" id="ARBA00022692"/>
    </source>
</evidence>
<organism evidence="11 12">
    <name type="scientific">Idiomarina tyrosinivorans</name>
    <dbReference type="NCBI Taxonomy" id="1445662"/>
    <lineage>
        <taxon>Bacteria</taxon>
        <taxon>Pseudomonadati</taxon>
        <taxon>Pseudomonadota</taxon>
        <taxon>Gammaproteobacteria</taxon>
        <taxon>Alteromonadales</taxon>
        <taxon>Idiomarinaceae</taxon>
        <taxon>Idiomarina</taxon>
    </lineage>
</organism>
<name>A0A432ZU85_9GAMM</name>
<feature type="transmembrane region" description="Helical" evidence="8">
    <location>
        <begin position="20"/>
        <end position="46"/>
    </location>
</feature>
<protein>
    <submittedName>
        <fullName evidence="11">Lipoprotein-releasing system transmembrane subunit, LolC/LolE family</fullName>
    </submittedName>
</protein>
<dbReference type="OrthoDB" id="9808461at2"/>
<comment type="subcellular location">
    <subcellularLocation>
        <location evidence="1">Cell membrane</location>
        <topology evidence="1">Multi-pass membrane protein</topology>
    </subcellularLocation>
</comment>
<dbReference type="InterPro" id="IPR011925">
    <property type="entry name" value="LolCE_TM"/>
</dbReference>
<dbReference type="PANTHER" id="PTHR30489:SF0">
    <property type="entry name" value="LIPOPROTEIN-RELEASING SYSTEM TRANSMEMBRANE PROTEIN LOLE"/>
    <property type="match status" value="1"/>
</dbReference>
<evidence type="ECO:0000256" key="7">
    <source>
        <dbReference type="ARBA" id="ARBA00023136"/>
    </source>
</evidence>
<dbReference type="GO" id="GO:0044874">
    <property type="term" value="P:lipoprotein localization to outer membrane"/>
    <property type="evidence" value="ECO:0007669"/>
    <property type="project" value="TreeGrafter"/>
</dbReference>
<evidence type="ECO:0000256" key="4">
    <source>
        <dbReference type="ARBA" id="ARBA00022475"/>
    </source>
</evidence>
<dbReference type="NCBIfam" id="TIGR02212">
    <property type="entry name" value="lolCE"/>
    <property type="match status" value="1"/>
</dbReference>